<organism evidence="8 9">
    <name type="scientific">Lichtheimia corymbifera JMRC:FSU:9682</name>
    <dbReference type="NCBI Taxonomy" id="1263082"/>
    <lineage>
        <taxon>Eukaryota</taxon>
        <taxon>Fungi</taxon>
        <taxon>Fungi incertae sedis</taxon>
        <taxon>Mucoromycota</taxon>
        <taxon>Mucoromycotina</taxon>
        <taxon>Mucoromycetes</taxon>
        <taxon>Mucorales</taxon>
        <taxon>Lichtheimiaceae</taxon>
        <taxon>Lichtheimia</taxon>
    </lineage>
</organism>
<evidence type="ECO:0000313" key="9">
    <source>
        <dbReference type="Proteomes" id="UP000027586"/>
    </source>
</evidence>
<keyword evidence="2" id="KW-0963">Cytoplasm</keyword>
<evidence type="ECO:0000256" key="1">
    <source>
        <dbReference type="ARBA" id="ARBA00004496"/>
    </source>
</evidence>
<evidence type="ECO:0000256" key="5">
    <source>
        <dbReference type="PROSITE-ProRule" id="PRU00339"/>
    </source>
</evidence>
<dbReference type="STRING" id="1263082.A0A068RFM1"/>
<dbReference type="Gene3D" id="1.10.260.100">
    <property type="match status" value="1"/>
</dbReference>
<evidence type="ECO:0000256" key="4">
    <source>
        <dbReference type="ARBA" id="ARBA00022803"/>
    </source>
</evidence>
<dbReference type="GO" id="GO:0005737">
    <property type="term" value="C:cytoplasm"/>
    <property type="evidence" value="ECO:0007669"/>
    <property type="project" value="UniProtKB-SubCell"/>
</dbReference>
<keyword evidence="9" id="KW-1185">Reference proteome</keyword>
<dbReference type="PANTHER" id="PTHR22904">
    <property type="entry name" value="TPR REPEAT CONTAINING PROTEIN"/>
    <property type="match status" value="1"/>
</dbReference>
<evidence type="ECO:0000256" key="6">
    <source>
        <dbReference type="SAM" id="MobiDB-lite"/>
    </source>
</evidence>
<dbReference type="OrthoDB" id="2423701at2759"/>
<sequence>MADDNKQQAIAEKELGNQAYKKKQFEEALSHYEKAWSLDDTNISILTNKAAVLFEQEKYDDCIKTCEEAIEVGRSVHADYKLIARALQRIGNAHVKLDQLDKAILSYEKSLTEHRTPDTLQKLRDTQKLQKEREKAAYYNPELADKAREEGNALFKQQNWPGAIEQYTEAIKRNDKDVRPYSNRAACYLKLMAVYEAEKDANRCIELDPTFVRGYIRKAAVEFAKKEYQKSIDVLKEAQEHDKDGKSAREIQQQMMKAYNAMNPMAGGGGASDDVSQEEALKRAAQDPEVQRILMDPVMQQILQQMQQDPKAAQEHLKNPQVASNIRKLMNAGVLRVA</sequence>
<evidence type="ECO:0000259" key="7">
    <source>
        <dbReference type="SMART" id="SM00727"/>
    </source>
</evidence>
<dbReference type="EMBL" id="CBTN010000002">
    <property type="protein sequence ID" value="CDH48774.1"/>
    <property type="molecule type" value="Genomic_DNA"/>
</dbReference>
<dbReference type="Pfam" id="PF17830">
    <property type="entry name" value="STI1-HOP_DP"/>
    <property type="match status" value="1"/>
</dbReference>
<gene>
    <name evidence="8" type="ORF">LCOR_00545.1</name>
</gene>
<dbReference type="PROSITE" id="PS50005">
    <property type="entry name" value="TPR"/>
    <property type="match status" value="2"/>
</dbReference>
<dbReference type="InterPro" id="IPR011990">
    <property type="entry name" value="TPR-like_helical_dom_sf"/>
</dbReference>
<comment type="subcellular location">
    <subcellularLocation>
        <location evidence="1">Cytoplasm</location>
    </subcellularLocation>
</comment>
<dbReference type="SMART" id="SM00028">
    <property type="entry name" value="TPR"/>
    <property type="match status" value="6"/>
</dbReference>
<dbReference type="InterPro" id="IPR006636">
    <property type="entry name" value="STI1_HS-bd"/>
</dbReference>
<dbReference type="InterPro" id="IPR019734">
    <property type="entry name" value="TPR_rpt"/>
</dbReference>
<proteinExistence type="predicted"/>
<feature type="repeat" description="TPR" evidence="5">
    <location>
        <begin position="9"/>
        <end position="42"/>
    </location>
</feature>
<protein>
    <submittedName>
        <fullName evidence="8">Heat shock protein sti-like</fullName>
    </submittedName>
</protein>
<evidence type="ECO:0000313" key="8">
    <source>
        <dbReference type="EMBL" id="CDH48774.1"/>
    </source>
</evidence>
<name>A0A068RFM1_9FUNG</name>
<dbReference type="Pfam" id="PF13414">
    <property type="entry name" value="TPR_11"/>
    <property type="match status" value="1"/>
</dbReference>
<dbReference type="Proteomes" id="UP000027586">
    <property type="component" value="Unassembled WGS sequence"/>
</dbReference>
<keyword evidence="4 5" id="KW-0802">TPR repeat</keyword>
<evidence type="ECO:0000256" key="2">
    <source>
        <dbReference type="ARBA" id="ARBA00022490"/>
    </source>
</evidence>
<feature type="domain" description="STI1" evidence="7">
    <location>
        <begin position="287"/>
        <end position="326"/>
    </location>
</feature>
<dbReference type="SMART" id="SM00727">
    <property type="entry name" value="STI1"/>
    <property type="match status" value="1"/>
</dbReference>
<reference evidence="8" key="1">
    <citation type="submission" date="2013-08" db="EMBL/GenBank/DDBJ databases">
        <title>Gene expansion shapes genome architecture in the human pathogen Lichtheimia corymbifera: an evolutionary genomics analysis in the ancient terrestrial Mucorales (Mucoromycotina).</title>
        <authorList>
            <person name="Schwartze V.U."/>
            <person name="Winter S."/>
            <person name="Shelest E."/>
            <person name="Marcet-Houben M."/>
            <person name="Horn F."/>
            <person name="Wehner S."/>
            <person name="Hoffmann K."/>
            <person name="Riege K."/>
            <person name="Sammeth M."/>
            <person name="Nowrousian M."/>
            <person name="Valiante V."/>
            <person name="Linde J."/>
            <person name="Jacobsen I.D."/>
            <person name="Marz M."/>
            <person name="Brakhage A.A."/>
            <person name="Gabaldon T."/>
            <person name="Bocker S."/>
            <person name="Voigt K."/>
        </authorList>
    </citation>
    <scope>NUCLEOTIDE SEQUENCE [LARGE SCALE GENOMIC DNA]</scope>
    <source>
        <strain evidence="8">FSU 9682</strain>
    </source>
</reference>
<dbReference type="PANTHER" id="PTHR22904:SF523">
    <property type="entry name" value="STRESS-INDUCED-PHOSPHOPROTEIN 1"/>
    <property type="match status" value="1"/>
</dbReference>
<comment type="caution">
    <text evidence="8">The sequence shown here is derived from an EMBL/GenBank/DDBJ whole genome shotgun (WGS) entry which is preliminary data.</text>
</comment>
<feature type="region of interest" description="Disordered" evidence="6">
    <location>
        <begin position="268"/>
        <end position="287"/>
    </location>
</feature>
<keyword evidence="3" id="KW-0677">Repeat</keyword>
<dbReference type="FunFam" id="1.10.260.100:FF:000002">
    <property type="entry name" value="Stress-induced-phosphoprotein 1 (Hsp70/Hsp90-organizing)"/>
    <property type="match status" value="1"/>
</dbReference>
<feature type="repeat" description="TPR" evidence="5">
    <location>
        <begin position="84"/>
        <end position="117"/>
    </location>
</feature>
<dbReference type="VEuPathDB" id="FungiDB:LCOR_00545.1"/>
<dbReference type="Pfam" id="PF13424">
    <property type="entry name" value="TPR_12"/>
    <property type="match status" value="1"/>
</dbReference>
<dbReference type="SUPFAM" id="SSF48452">
    <property type="entry name" value="TPR-like"/>
    <property type="match status" value="2"/>
</dbReference>
<dbReference type="InterPro" id="IPR041243">
    <property type="entry name" value="STI1/HOP_DP"/>
</dbReference>
<dbReference type="AlphaFoldDB" id="A0A068RFM1"/>
<dbReference type="FunFam" id="1.25.40.10:FF:000010">
    <property type="entry name" value="Stress-induced phosphoprotein 1"/>
    <property type="match status" value="1"/>
</dbReference>
<accession>A0A068RFM1</accession>
<dbReference type="GO" id="GO:0051879">
    <property type="term" value="F:Hsp90 protein binding"/>
    <property type="evidence" value="ECO:0007669"/>
    <property type="project" value="TreeGrafter"/>
</dbReference>
<dbReference type="Gene3D" id="1.25.40.10">
    <property type="entry name" value="Tetratricopeptide repeat domain"/>
    <property type="match status" value="2"/>
</dbReference>
<evidence type="ECO:0000256" key="3">
    <source>
        <dbReference type="ARBA" id="ARBA00022737"/>
    </source>
</evidence>